<proteinExistence type="predicted"/>
<feature type="transmembrane region" description="Helical" evidence="1">
    <location>
        <begin position="68"/>
        <end position="90"/>
    </location>
</feature>
<sequence length="114" mass="13141">MSTFLVYTANGCLRDRQRTQRLIGFQCDAKQRFENVPNINDVFSPRKQWKKRTNIPRKRTFLRLKARILCTEGHGAGVFVFCSTYLWLFLWPRCTGPGLGSAPSSLPVNLLEHP</sequence>
<keyword evidence="1" id="KW-0472">Membrane</keyword>
<comment type="caution">
    <text evidence="2">The sequence shown here is derived from an EMBL/GenBank/DDBJ whole genome shotgun (WGS) entry which is preliminary data.</text>
</comment>
<keyword evidence="3" id="KW-1185">Reference proteome</keyword>
<gene>
    <name evidence="2" type="ORF">COCON_G00162130</name>
</gene>
<name>A0A9Q1D6S9_CONCO</name>
<reference evidence="2" key="1">
    <citation type="journal article" date="2023" name="Science">
        <title>Genome structures resolve the early diversification of teleost fishes.</title>
        <authorList>
            <person name="Parey E."/>
            <person name="Louis A."/>
            <person name="Montfort J."/>
            <person name="Bouchez O."/>
            <person name="Roques C."/>
            <person name="Iampietro C."/>
            <person name="Lluch J."/>
            <person name="Castinel A."/>
            <person name="Donnadieu C."/>
            <person name="Desvignes T."/>
            <person name="Floi Bucao C."/>
            <person name="Jouanno E."/>
            <person name="Wen M."/>
            <person name="Mejri S."/>
            <person name="Dirks R."/>
            <person name="Jansen H."/>
            <person name="Henkel C."/>
            <person name="Chen W.J."/>
            <person name="Zahm M."/>
            <person name="Cabau C."/>
            <person name="Klopp C."/>
            <person name="Thompson A.W."/>
            <person name="Robinson-Rechavi M."/>
            <person name="Braasch I."/>
            <person name="Lecointre G."/>
            <person name="Bobe J."/>
            <person name="Postlethwait J.H."/>
            <person name="Berthelot C."/>
            <person name="Roest Crollius H."/>
            <person name="Guiguen Y."/>
        </authorList>
    </citation>
    <scope>NUCLEOTIDE SEQUENCE</scope>
    <source>
        <strain evidence="2">Concon-B</strain>
    </source>
</reference>
<keyword evidence="1" id="KW-1133">Transmembrane helix</keyword>
<keyword evidence="1" id="KW-0812">Transmembrane</keyword>
<organism evidence="2 3">
    <name type="scientific">Conger conger</name>
    <name type="common">Conger eel</name>
    <name type="synonym">Muraena conger</name>
    <dbReference type="NCBI Taxonomy" id="82655"/>
    <lineage>
        <taxon>Eukaryota</taxon>
        <taxon>Metazoa</taxon>
        <taxon>Chordata</taxon>
        <taxon>Craniata</taxon>
        <taxon>Vertebrata</taxon>
        <taxon>Euteleostomi</taxon>
        <taxon>Actinopterygii</taxon>
        <taxon>Neopterygii</taxon>
        <taxon>Teleostei</taxon>
        <taxon>Anguilliformes</taxon>
        <taxon>Congridae</taxon>
        <taxon>Conger</taxon>
    </lineage>
</organism>
<protein>
    <submittedName>
        <fullName evidence="2">Uncharacterized protein</fullName>
    </submittedName>
</protein>
<evidence type="ECO:0000313" key="3">
    <source>
        <dbReference type="Proteomes" id="UP001152803"/>
    </source>
</evidence>
<dbReference type="Proteomes" id="UP001152803">
    <property type="component" value="Unassembled WGS sequence"/>
</dbReference>
<dbReference type="EMBL" id="JAFJMO010000012">
    <property type="protein sequence ID" value="KAJ8260490.1"/>
    <property type="molecule type" value="Genomic_DNA"/>
</dbReference>
<accession>A0A9Q1D6S9</accession>
<dbReference type="AlphaFoldDB" id="A0A9Q1D6S9"/>
<evidence type="ECO:0000313" key="2">
    <source>
        <dbReference type="EMBL" id="KAJ8260490.1"/>
    </source>
</evidence>
<evidence type="ECO:0000256" key="1">
    <source>
        <dbReference type="SAM" id="Phobius"/>
    </source>
</evidence>